<evidence type="ECO:0000259" key="2">
    <source>
        <dbReference type="PROSITE" id="PS50309"/>
    </source>
</evidence>
<dbReference type="GO" id="GO:0035556">
    <property type="term" value="P:intracellular signal transduction"/>
    <property type="evidence" value="ECO:0007669"/>
    <property type="project" value="InterPro"/>
</dbReference>
<keyword evidence="3" id="KW-1185">Reference proteome</keyword>
<evidence type="ECO:0000313" key="4">
    <source>
        <dbReference type="WBParaSite" id="ACRNAN_scaffold1730.g25272.t1"/>
    </source>
</evidence>
<feature type="compositionally biased region" description="Polar residues" evidence="1">
    <location>
        <begin position="258"/>
        <end position="269"/>
    </location>
</feature>
<feature type="compositionally biased region" description="Basic and acidic residues" evidence="1">
    <location>
        <begin position="365"/>
        <end position="392"/>
    </location>
</feature>
<name>A0A914D184_9BILA</name>
<reference evidence="4" key="1">
    <citation type="submission" date="2022-11" db="UniProtKB">
        <authorList>
            <consortium name="WormBaseParasite"/>
        </authorList>
    </citation>
    <scope>IDENTIFICATION</scope>
</reference>
<dbReference type="InterPro" id="IPR036572">
    <property type="entry name" value="Doublecortin_dom_sf"/>
</dbReference>
<feature type="compositionally biased region" description="Low complexity" evidence="1">
    <location>
        <begin position="161"/>
        <end position="184"/>
    </location>
</feature>
<proteinExistence type="predicted"/>
<feature type="compositionally biased region" description="Basic and acidic residues" evidence="1">
    <location>
        <begin position="418"/>
        <end position="468"/>
    </location>
</feature>
<dbReference type="InterPro" id="IPR003533">
    <property type="entry name" value="Doublecortin_dom"/>
</dbReference>
<organism evidence="3 4">
    <name type="scientific">Acrobeloides nanus</name>
    <dbReference type="NCBI Taxonomy" id="290746"/>
    <lineage>
        <taxon>Eukaryota</taxon>
        <taxon>Metazoa</taxon>
        <taxon>Ecdysozoa</taxon>
        <taxon>Nematoda</taxon>
        <taxon>Chromadorea</taxon>
        <taxon>Rhabditida</taxon>
        <taxon>Tylenchina</taxon>
        <taxon>Cephalobomorpha</taxon>
        <taxon>Cephaloboidea</taxon>
        <taxon>Cephalobidae</taxon>
        <taxon>Acrobeloides</taxon>
    </lineage>
</organism>
<dbReference type="Proteomes" id="UP000887540">
    <property type="component" value="Unplaced"/>
</dbReference>
<feature type="compositionally biased region" description="Acidic residues" evidence="1">
    <location>
        <begin position="393"/>
        <end position="417"/>
    </location>
</feature>
<evidence type="ECO:0000256" key="1">
    <source>
        <dbReference type="SAM" id="MobiDB-lite"/>
    </source>
</evidence>
<sequence>MVNEPKTPTKKKKKEVGSEESTAKKLKKSTRSSSKNGVKHESNGANGTNGLHRTPSIKGGAAETVKKIKIYKNGDIHHKGINVVLNMKQKHDINAFLDVVNEKIGLVSGAKRLYTLTGQPIRSTSALEHNKAYVASSGAFTPLSYGKESNALSNGLHKENSSLSSSLSSRKSEKSTSSTLTRTSRSTEPRKPLGSRNSSGPPNGTIISDLRRSKSQVTIVRKENKPSDPVPKPRKPVKRTPSVPASNGTESHKRTAVSKKSTAATNHVAQASEKPKKKVKSTTPTPKPRKSITGEHLVHFDNNIPLPRPPSTRLTNRPPTGLRPRSNRAESRNDEEKDKKKEESDIDESDNDSDRSYNQSSPTHSVEKDHEHEHTHHESKSDHEHDHEKSDKEEEQFESEGEESDEEDISEDEETERENETEKEEEKSDEEKDDHHEDHDENHNHNGHSEHNNGHHSEKEDAEEHEHK</sequence>
<dbReference type="PROSITE" id="PS50309">
    <property type="entry name" value="DC"/>
    <property type="match status" value="1"/>
</dbReference>
<protein>
    <submittedName>
        <fullName evidence="4">Doublecortin domain-containing protein</fullName>
    </submittedName>
</protein>
<feature type="domain" description="Doublecortin" evidence="2">
    <location>
        <begin position="66"/>
        <end position="146"/>
    </location>
</feature>
<dbReference type="AlphaFoldDB" id="A0A914D184"/>
<feature type="region of interest" description="Disordered" evidence="1">
    <location>
        <begin position="1"/>
        <end position="57"/>
    </location>
</feature>
<feature type="compositionally biased region" description="Basic and acidic residues" evidence="1">
    <location>
        <begin position="327"/>
        <end position="343"/>
    </location>
</feature>
<evidence type="ECO:0000313" key="3">
    <source>
        <dbReference type="Proteomes" id="UP000887540"/>
    </source>
</evidence>
<dbReference type="SMART" id="SM00537">
    <property type="entry name" value="DCX"/>
    <property type="match status" value="1"/>
</dbReference>
<dbReference type="SUPFAM" id="SSF89837">
    <property type="entry name" value="Doublecortin (DC)"/>
    <property type="match status" value="1"/>
</dbReference>
<accession>A0A914D184</accession>
<feature type="compositionally biased region" description="Polar residues" evidence="1">
    <location>
        <begin position="195"/>
        <end position="206"/>
    </location>
</feature>
<dbReference type="Pfam" id="PF03607">
    <property type="entry name" value="DCX"/>
    <property type="match status" value="1"/>
</dbReference>
<feature type="region of interest" description="Disordered" evidence="1">
    <location>
        <begin position="151"/>
        <end position="468"/>
    </location>
</feature>
<dbReference type="Gene3D" id="3.10.20.230">
    <property type="entry name" value="Doublecortin domain"/>
    <property type="match status" value="1"/>
</dbReference>
<dbReference type="WBParaSite" id="ACRNAN_scaffold1730.g25272.t1">
    <property type="protein sequence ID" value="ACRNAN_scaffold1730.g25272.t1"/>
    <property type="gene ID" value="ACRNAN_scaffold1730.g25272"/>
</dbReference>